<sequence length="531" mass="58067">MKDENRGRQFIGGQGLTRRQLMAEAARLGVALPFAVSVLAATGTARAADPTPGGQLRIGFKTGTANDTADPAKSYHAGDHARMRQLYNTLTGTGPDLVPRPELAERWEADESGQRWKFFLRKDVQFHDGRPLRAADAVYSLRRLLDPAVASPYRSLVAPVVDADAISADGDSTVLINLKAPYADLPSLLANYNVGIVPENFTAFDHAVGTGPFKLKEFKPGISTTLVRNENYWKKGLPYLDGLELRVVADPVARVNGLLSGELDMVEALDAKSVDLVNNSPNAAAFRSPSGYHVPIVMEIDQPPFDKPEVRAALKLLIDRERVLKLVYNGLGQVGNDQPIAPVYPFYCSDLPQRQRDVAKAKELLAKAGASDLSVELHCSDAVPGGVALATLYSQMAAEGGVTVKVIRDPSDGYWKSIWLKVPFSVSGWNMRATADIMLSLVYESGATWNETHWKNPEFDKLLADGRQTLDAAKRKDIYCQAQRMISDDGGVIVPVFIDLLDGVSKKIQGLVPYPTGAMGEWHWEEVWLQS</sequence>
<dbReference type="CDD" id="cd08503">
    <property type="entry name" value="PBP2_NikA_DppA_OppA_like_17"/>
    <property type="match status" value="1"/>
</dbReference>
<protein>
    <submittedName>
        <fullName evidence="6">ABC transporter substrate-binding protein</fullName>
    </submittedName>
</protein>
<proteinExistence type="inferred from homology"/>
<evidence type="ECO:0000256" key="3">
    <source>
        <dbReference type="ARBA" id="ARBA00022448"/>
    </source>
</evidence>
<evidence type="ECO:0000313" key="6">
    <source>
        <dbReference type="EMBL" id="QEX20983.1"/>
    </source>
</evidence>
<dbReference type="KEGG" id="hadh:FRZ61_09030"/>
<gene>
    <name evidence="6" type="ORF">FRZ61_09030</name>
</gene>
<dbReference type="PIRSF" id="PIRSF002741">
    <property type="entry name" value="MppA"/>
    <property type="match status" value="1"/>
</dbReference>
<accession>A0A5J6MV03</accession>
<dbReference type="AlphaFoldDB" id="A0A5J6MV03"/>
<dbReference type="Gene3D" id="3.90.76.10">
    <property type="entry name" value="Dipeptide-binding Protein, Domain 1"/>
    <property type="match status" value="1"/>
</dbReference>
<keyword evidence="3" id="KW-0813">Transport</keyword>
<dbReference type="PANTHER" id="PTHR30290">
    <property type="entry name" value="PERIPLASMIC BINDING COMPONENT OF ABC TRANSPORTER"/>
    <property type="match status" value="1"/>
</dbReference>
<dbReference type="Gene3D" id="3.10.105.10">
    <property type="entry name" value="Dipeptide-binding Protein, Domain 3"/>
    <property type="match status" value="1"/>
</dbReference>
<evidence type="ECO:0000256" key="4">
    <source>
        <dbReference type="ARBA" id="ARBA00022729"/>
    </source>
</evidence>
<dbReference type="Gene3D" id="3.40.190.10">
    <property type="entry name" value="Periplasmic binding protein-like II"/>
    <property type="match status" value="1"/>
</dbReference>
<evidence type="ECO:0000256" key="2">
    <source>
        <dbReference type="ARBA" id="ARBA00005695"/>
    </source>
</evidence>
<keyword evidence="4" id="KW-0732">Signal</keyword>
<comment type="similarity">
    <text evidence="2">Belongs to the bacterial solute-binding protein 5 family.</text>
</comment>
<dbReference type="PANTHER" id="PTHR30290:SF10">
    <property type="entry name" value="PERIPLASMIC OLIGOPEPTIDE-BINDING PROTEIN-RELATED"/>
    <property type="match status" value="1"/>
</dbReference>
<name>A0A5J6MV03_9PROT</name>
<organism evidence="6 7">
    <name type="scientific">Hypericibacter adhaerens</name>
    <dbReference type="NCBI Taxonomy" id="2602016"/>
    <lineage>
        <taxon>Bacteria</taxon>
        <taxon>Pseudomonadati</taxon>
        <taxon>Pseudomonadota</taxon>
        <taxon>Alphaproteobacteria</taxon>
        <taxon>Rhodospirillales</taxon>
        <taxon>Dongiaceae</taxon>
        <taxon>Hypericibacter</taxon>
    </lineage>
</organism>
<dbReference type="GO" id="GO:0043190">
    <property type="term" value="C:ATP-binding cassette (ABC) transporter complex"/>
    <property type="evidence" value="ECO:0007669"/>
    <property type="project" value="InterPro"/>
</dbReference>
<dbReference type="InterPro" id="IPR000914">
    <property type="entry name" value="SBP_5_dom"/>
</dbReference>
<evidence type="ECO:0000259" key="5">
    <source>
        <dbReference type="Pfam" id="PF00496"/>
    </source>
</evidence>
<dbReference type="InterPro" id="IPR030678">
    <property type="entry name" value="Peptide/Ni-bd"/>
</dbReference>
<dbReference type="EMBL" id="CP042582">
    <property type="protein sequence ID" value="QEX20983.1"/>
    <property type="molecule type" value="Genomic_DNA"/>
</dbReference>
<reference evidence="6 7" key="1">
    <citation type="submission" date="2019-08" db="EMBL/GenBank/DDBJ databases">
        <title>Hyperibacter terrae gen. nov., sp. nov. and Hyperibacter viscosus sp. nov., two new members in the family Rhodospirillaceae isolated from the rhizosphere of Hypericum perforatum.</title>
        <authorList>
            <person name="Noviana Z."/>
        </authorList>
    </citation>
    <scope>NUCLEOTIDE SEQUENCE [LARGE SCALE GENOMIC DNA]</scope>
    <source>
        <strain evidence="6 7">R5959</strain>
    </source>
</reference>
<keyword evidence="7" id="KW-1185">Reference proteome</keyword>
<dbReference type="InterPro" id="IPR039424">
    <property type="entry name" value="SBP_5"/>
</dbReference>
<dbReference type="GO" id="GO:1904680">
    <property type="term" value="F:peptide transmembrane transporter activity"/>
    <property type="evidence" value="ECO:0007669"/>
    <property type="project" value="TreeGrafter"/>
</dbReference>
<dbReference type="InterPro" id="IPR006311">
    <property type="entry name" value="TAT_signal"/>
</dbReference>
<dbReference type="GO" id="GO:0030288">
    <property type="term" value="C:outer membrane-bounded periplasmic space"/>
    <property type="evidence" value="ECO:0007669"/>
    <property type="project" value="UniProtKB-ARBA"/>
</dbReference>
<dbReference type="Proteomes" id="UP000325797">
    <property type="component" value="Chromosome"/>
</dbReference>
<evidence type="ECO:0000313" key="7">
    <source>
        <dbReference type="Proteomes" id="UP000325797"/>
    </source>
</evidence>
<dbReference type="PROSITE" id="PS51318">
    <property type="entry name" value="TAT"/>
    <property type="match status" value="1"/>
</dbReference>
<dbReference type="SUPFAM" id="SSF53850">
    <property type="entry name" value="Periplasmic binding protein-like II"/>
    <property type="match status" value="1"/>
</dbReference>
<feature type="domain" description="Solute-binding protein family 5" evidence="5">
    <location>
        <begin position="99"/>
        <end position="432"/>
    </location>
</feature>
<dbReference type="RefSeq" id="WP_191909297.1">
    <property type="nucleotide sequence ID" value="NZ_CP042582.1"/>
</dbReference>
<evidence type="ECO:0000256" key="1">
    <source>
        <dbReference type="ARBA" id="ARBA00004418"/>
    </source>
</evidence>
<dbReference type="Pfam" id="PF00496">
    <property type="entry name" value="SBP_bac_5"/>
    <property type="match status" value="1"/>
</dbReference>
<dbReference type="GO" id="GO:0015833">
    <property type="term" value="P:peptide transport"/>
    <property type="evidence" value="ECO:0007669"/>
    <property type="project" value="TreeGrafter"/>
</dbReference>
<comment type="subcellular location">
    <subcellularLocation>
        <location evidence="1">Periplasm</location>
    </subcellularLocation>
</comment>